<reference evidence="2 3" key="1">
    <citation type="submission" date="2019-02" db="EMBL/GenBank/DDBJ databases">
        <title>Deep-cultivation of Planctomycetes and their phenomic and genomic characterization uncovers novel biology.</title>
        <authorList>
            <person name="Wiegand S."/>
            <person name="Jogler M."/>
            <person name="Boedeker C."/>
            <person name="Pinto D."/>
            <person name="Vollmers J."/>
            <person name="Rivas-Marin E."/>
            <person name="Kohn T."/>
            <person name="Peeters S.H."/>
            <person name="Heuer A."/>
            <person name="Rast P."/>
            <person name="Oberbeckmann S."/>
            <person name="Bunk B."/>
            <person name="Jeske O."/>
            <person name="Meyerdierks A."/>
            <person name="Storesund J.E."/>
            <person name="Kallscheuer N."/>
            <person name="Luecker S."/>
            <person name="Lage O.M."/>
            <person name="Pohl T."/>
            <person name="Merkel B.J."/>
            <person name="Hornburger P."/>
            <person name="Mueller R.-W."/>
            <person name="Bruemmer F."/>
            <person name="Labrenz M."/>
            <person name="Spormann A.M."/>
            <person name="Op den Camp H."/>
            <person name="Overmann J."/>
            <person name="Amann R."/>
            <person name="Jetten M.S.M."/>
            <person name="Mascher T."/>
            <person name="Medema M.H."/>
            <person name="Devos D.P."/>
            <person name="Kaster A.-K."/>
            <person name="Ovreas L."/>
            <person name="Rohde M."/>
            <person name="Galperin M.Y."/>
            <person name="Jogler C."/>
        </authorList>
    </citation>
    <scope>NUCLEOTIDE SEQUENCE [LARGE SCALE GENOMIC DNA]</scope>
    <source>
        <strain evidence="2 3">Pan265</strain>
    </source>
</reference>
<keyword evidence="1" id="KW-0732">Signal</keyword>
<dbReference type="Proteomes" id="UP000320386">
    <property type="component" value="Chromosome"/>
</dbReference>
<evidence type="ECO:0000256" key="1">
    <source>
        <dbReference type="SAM" id="SignalP"/>
    </source>
</evidence>
<organism evidence="2 3">
    <name type="scientific">Mucisphaera calidilacus</name>
    <dbReference type="NCBI Taxonomy" id="2527982"/>
    <lineage>
        <taxon>Bacteria</taxon>
        <taxon>Pseudomonadati</taxon>
        <taxon>Planctomycetota</taxon>
        <taxon>Phycisphaerae</taxon>
        <taxon>Phycisphaerales</taxon>
        <taxon>Phycisphaeraceae</taxon>
        <taxon>Mucisphaera</taxon>
    </lineage>
</organism>
<dbReference type="EMBL" id="CP036280">
    <property type="protein sequence ID" value="QDU71976.1"/>
    <property type="molecule type" value="Genomic_DNA"/>
</dbReference>
<feature type="signal peptide" evidence="1">
    <location>
        <begin position="1"/>
        <end position="20"/>
    </location>
</feature>
<dbReference type="KEGG" id="mcad:Pan265_18350"/>
<keyword evidence="3" id="KW-1185">Reference proteome</keyword>
<dbReference type="AlphaFoldDB" id="A0A518BYD9"/>
<evidence type="ECO:0000313" key="3">
    <source>
        <dbReference type="Proteomes" id="UP000320386"/>
    </source>
</evidence>
<name>A0A518BYD9_9BACT</name>
<accession>A0A518BYD9</accession>
<evidence type="ECO:0008006" key="4">
    <source>
        <dbReference type="Google" id="ProtNLM"/>
    </source>
</evidence>
<dbReference type="RefSeq" id="WP_145446166.1">
    <property type="nucleotide sequence ID" value="NZ_CP036280.1"/>
</dbReference>
<protein>
    <recommendedName>
        <fullName evidence="4">PEP-CTERM protein-sorting domain-containing protein</fullName>
    </recommendedName>
</protein>
<evidence type="ECO:0000313" key="2">
    <source>
        <dbReference type="EMBL" id="QDU71976.1"/>
    </source>
</evidence>
<sequence precursor="true">MKRMLMSGLLAGLMTTGAMGADSDLLDISFVPTLDDGLEQIAAGRIRGWSTGWEAGTGLEVGVPGHANASWNWSSAVGAQSFVWELVDGVSTLSINGRMVMEGGLDQSVTDLSLQLRATDYRDYTGSLSATGLTLTVDGQAHSLPDLLAESGWSGLLRVGGLDGGGAPIRLEGTLTGNFHEIKEERIKIDMRAYHNPAAVPELPEPSTMLLGAAGIGFLLLRRGS</sequence>
<proteinExistence type="predicted"/>
<feature type="chain" id="PRO_5022058451" description="PEP-CTERM protein-sorting domain-containing protein" evidence="1">
    <location>
        <begin position="21"/>
        <end position="225"/>
    </location>
</feature>
<gene>
    <name evidence="2" type="ORF">Pan265_18350</name>
</gene>